<feature type="region of interest" description="Disordered" evidence="1">
    <location>
        <begin position="319"/>
        <end position="375"/>
    </location>
</feature>
<dbReference type="AlphaFoldDB" id="A0AAE0MZN0"/>
<reference evidence="2" key="2">
    <citation type="submission" date="2023-06" db="EMBL/GenBank/DDBJ databases">
        <authorList>
            <consortium name="Lawrence Berkeley National Laboratory"/>
            <person name="Haridas S."/>
            <person name="Hensen N."/>
            <person name="Bonometti L."/>
            <person name="Westerberg I."/>
            <person name="Brannstrom I.O."/>
            <person name="Guillou S."/>
            <person name="Cros-Aarteil S."/>
            <person name="Calhoun S."/>
            <person name="Kuo A."/>
            <person name="Mondo S."/>
            <person name="Pangilinan J."/>
            <person name="Riley R."/>
            <person name="Labutti K."/>
            <person name="Andreopoulos B."/>
            <person name="Lipzen A."/>
            <person name="Chen C."/>
            <person name="Yanf M."/>
            <person name="Daum C."/>
            <person name="Ng V."/>
            <person name="Clum A."/>
            <person name="Steindorff A."/>
            <person name="Ohm R."/>
            <person name="Martin F."/>
            <person name="Silar P."/>
            <person name="Natvig D."/>
            <person name="Lalanne C."/>
            <person name="Gautier V."/>
            <person name="Ament-Velasquez S.L."/>
            <person name="Kruys A."/>
            <person name="Hutchinson M.I."/>
            <person name="Powell A.J."/>
            <person name="Barry K."/>
            <person name="Miller A.N."/>
            <person name="Grigoriev I.V."/>
            <person name="Debuchy R."/>
            <person name="Gladieux P."/>
            <person name="Thoren M.H."/>
            <person name="Johannesson H."/>
        </authorList>
    </citation>
    <scope>NUCLEOTIDE SEQUENCE</scope>
    <source>
        <strain evidence="2">CBS 958.72</strain>
    </source>
</reference>
<name>A0AAE0MZN0_9PEZI</name>
<protein>
    <submittedName>
        <fullName evidence="2">Uncharacterized protein</fullName>
    </submittedName>
</protein>
<evidence type="ECO:0000313" key="3">
    <source>
        <dbReference type="Proteomes" id="UP001287356"/>
    </source>
</evidence>
<proteinExistence type="predicted"/>
<organism evidence="2 3">
    <name type="scientific">Lasiosphaeria ovina</name>
    <dbReference type="NCBI Taxonomy" id="92902"/>
    <lineage>
        <taxon>Eukaryota</taxon>
        <taxon>Fungi</taxon>
        <taxon>Dikarya</taxon>
        <taxon>Ascomycota</taxon>
        <taxon>Pezizomycotina</taxon>
        <taxon>Sordariomycetes</taxon>
        <taxon>Sordariomycetidae</taxon>
        <taxon>Sordariales</taxon>
        <taxon>Lasiosphaeriaceae</taxon>
        <taxon>Lasiosphaeria</taxon>
    </lineage>
</organism>
<evidence type="ECO:0000313" key="2">
    <source>
        <dbReference type="EMBL" id="KAK3364783.1"/>
    </source>
</evidence>
<evidence type="ECO:0000256" key="1">
    <source>
        <dbReference type="SAM" id="MobiDB-lite"/>
    </source>
</evidence>
<gene>
    <name evidence="2" type="ORF">B0T24DRAFT_598115</name>
</gene>
<sequence>MTGLFLDRGIKDRSLSIDPVLRRTGIFNGGYTYYSYSTVRDNVRYEAARPCHMWFNKAFSKVNGLLIDNRPVKVEVVVASTKLIPQPKPLNQRITRPKVQPKSAANIKYGISNGSSMTFSTTQARPPILDSSLPARESPGVLYSLQKPVQSALWTPWTLTQLSKKHDYIWRPYYYKRTKHFICGWSPVKRATVIMTPETLALTSLEVLSFEAKALIRRLCFILPRDQWGKCGGRTTRFGRGSRTEVTSAPCGTDFDFDFRGEHHRLYDDTNHDFIVTPSSFVLPEEYPLTDIGVKDEQNLRAQTGAAVLYLQLTSSWRKQSAPADGDDDDDDEDENEGKGGGGGDNALDVTFGRMLKDEDEGENMASLLKMDTDS</sequence>
<accession>A0AAE0MZN0</accession>
<dbReference type="Proteomes" id="UP001287356">
    <property type="component" value="Unassembled WGS sequence"/>
</dbReference>
<comment type="caution">
    <text evidence="2">The sequence shown here is derived from an EMBL/GenBank/DDBJ whole genome shotgun (WGS) entry which is preliminary data.</text>
</comment>
<reference evidence="2" key="1">
    <citation type="journal article" date="2023" name="Mol. Phylogenet. Evol.">
        <title>Genome-scale phylogeny and comparative genomics of the fungal order Sordariales.</title>
        <authorList>
            <person name="Hensen N."/>
            <person name="Bonometti L."/>
            <person name="Westerberg I."/>
            <person name="Brannstrom I.O."/>
            <person name="Guillou S."/>
            <person name="Cros-Aarteil S."/>
            <person name="Calhoun S."/>
            <person name="Haridas S."/>
            <person name="Kuo A."/>
            <person name="Mondo S."/>
            <person name="Pangilinan J."/>
            <person name="Riley R."/>
            <person name="LaButti K."/>
            <person name="Andreopoulos B."/>
            <person name="Lipzen A."/>
            <person name="Chen C."/>
            <person name="Yan M."/>
            <person name="Daum C."/>
            <person name="Ng V."/>
            <person name="Clum A."/>
            <person name="Steindorff A."/>
            <person name="Ohm R.A."/>
            <person name="Martin F."/>
            <person name="Silar P."/>
            <person name="Natvig D.O."/>
            <person name="Lalanne C."/>
            <person name="Gautier V."/>
            <person name="Ament-Velasquez S.L."/>
            <person name="Kruys A."/>
            <person name="Hutchinson M.I."/>
            <person name="Powell A.J."/>
            <person name="Barry K."/>
            <person name="Miller A.N."/>
            <person name="Grigoriev I.V."/>
            <person name="Debuchy R."/>
            <person name="Gladieux P."/>
            <person name="Hiltunen Thoren M."/>
            <person name="Johannesson H."/>
        </authorList>
    </citation>
    <scope>NUCLEOTIDE SEQUENCE</scope>
    <source>
        <strain evidence="2">CBS 958.72</strain>
    </source>
</reference>
<feature type="compositionally biased region" description="Acidic residues" evidence="1">
    <location>
        <begin position="325"/>
        <end position="336"/>
    </location>
</feature>
<dbReference type="EMBL" id="JAULSN010000009">
    <property type="protein sequence ID" value="KAK3364783.1"/>
    <property type="molecule type" value="Genomic_DNA"/>
</dbReference>
<keyword evidence="3" id="KW-1185">Reference proteome</keyword>